<feature type="compositionally biased region" description="Basic residues" evidence="1">
    <location>
        <begin position="353"/>
        <end position="370"/>
    </location>
</feature>
<reference evidence="2 3" key="1">
    <citation type="submission" date="2016-07" db="EMBL/GenBank/DDBJ databases">
        <title>Pervasive Adenine N6-methylation of Active Genes in Fungi.</title>
        <authorList>
            <consortium name="DOE Joint Genome Institute"/>
            <person name="Mondo S.J."/>
            <person name="Dannebaum R.O."/>
            <person name="Kuo R.C."/>
            <person name="Labutti K."/>
            <person name="Haridas S."/>
            <person name="Kuo A."/>
            <person name="Salamov A."/>
            <person name="Ahrendt S.R."/>
            <person name="Lipzen A."/>
            <person name="Sullivan W."/>
            <person name="Andreopoulos W.B."/>
            <person name="Clum A."/>
            <person name="Lindquist E."/>
            <person name="Daum C."/>
            <person name="Ramamoorthy G.K."/>
            <person name="Gryganskyi A."/>
            <person name="Culley D."/>
            <person name="Magnuson J.K."/>
            <person name="James T.Y."/>
            <person name="O'Malley M.A."/>
            <person name="Stajich J.E."/>
            <person name="Spatafora J.W."/>
            <person name="Visel A."/>
            <person name="Grigoriev I.V."/>
        </authorList>
    </citation>
    <scope>NUCLEOTIDE SEQUENCE [LARGE SCALE GENOMIC DNA]</scope>
    <source>
        <strain evidence="2 3">CBS 115471</strain>
    </source>
</reference>
<accession>A0A1Y1Z9Q4</accession>
<feature type="compositionally biased region" description="Polar residues" evidence="1">
    <location>
        <begin position="312"/>
        <end position="323"/>
    </location>
</feature>
<feature type="compositionally biased region" description="Basic residues" evidence="1">
    <location>
        <begin position="394"/>
        <end position="404"/>
    </location>
</feature>
<dbReference type="OrthoDB" id="3731404at2759"/>
<evidence type="ECO:0000256" key="1">
    <source>
        <dbReference type="SAM" id="MobiDB-lite"/>
    </source>
</evidence>
<dbReference type="EMBL" id="MCFA01000112">
    <property type="protein sequence ID" value="ORY07013.1"/>
    <property type="molecule type" value="Genomic_DNA"/>
</dbReference>
<evidence type="ECO:0000313" key="2">
    <source>
        <dbReference type="EMBL" id="ORY07013.1"/>
    </source>
</evidence>
<dbReference type="STRING" id="1231657.A0A1Y1Z9Q4"/>
<organism evidence="2 3">
    <name type="scientific">Clohesyomyces aquaticus</name>
    <dbReference type="NCBI Taxonomy" id="1231657"/>
    <lineage>
        <taxon>Eukaryota</taxon>
        <taxon>Fungi</taxon>
        <taxon>Dikarya</taxon>
        <taxon>Ascomycota</taxon>
        <taxon>Pezizomycotina</taxon>
        <taxon>Dothideomycetes</taxon>
        <taxon>Pleosporomycetidae</taxon>
        <taxon>Pleosporales</taxon>
        <taxon>Lindgomycetaceae</taxon>
        <taxon>Clohesyomyces</taxon>
    </lineage>
</organism>
<dbReference type="InterPro" id="IPR046486">
    <property type="entry name" value="DUF6579"/>
</dbReference>
<name>A0A1Y1Z9Q4_9PLEO</name>
<dbReference type="Proteomes" id="UP000193144">
    <property type="component" value="Unassembled WGS sequence"/>
</dbReference>
<dbReference type="AlphaFoldDB" id="A0A1Y1Z9Q4"/>
<dbReference type="Pfam" id="PF20219">
    <property type="entry name" value="DUF6579"/>
    <property type="match status" value="1"/>
</dbReference>
<sequence length="404" mass="44432">MSKAIADVPVPDFELPTLLKRGISWLSVPGVAKEAVGAFNEYTVGKRIRQNLGSIEVLIPSLTNALGASQASSLVSTFALPVGVGVLALQVWQGAKAAEMLGRVGDVLDAQTGLMAAEKFAQQVWDFVSQRVHETAKVPGERHFFFIYHPDTNWYPAFYKLQRKEGQIERYMGMSEQLDLLTHWMKHVRQFMGRYSGRKRVVLHLLMPAYRRIYIRDRLTFPAEVLPLEIEGHIYNSAPFVTLNVTNMEDADFVLSRVGNEAPKDASLWNLWGMLPPGGKARMLGQNVPEPEPEKEVEPIVGHAAILQVAQVAQSDAGGSSATEETDDTESAVTASTAPSSIAPSESISTASRRSKRSHGSSRSSSRRSVARSERSEKPGDSTDAWKQLSGPGKSRKQRSFWGA</sequence>
<proteinExistence type="predicted"/>
<keyword evidence="3" id="KW-1185">Reference proteome</keyword>
<evidence type="ECO:0000313" key="3">
    <source>
        <dbReference type="Proteomes" id="UP000193144"/>
    </source>
</evidence>
<gene>
    <name evidence="2" type="ORF">BCR34DRAFT_570928</name>
</gene>
<feature type="compositionally biased region" description="Basic and acidic residues" evidence="1">
    <location>
        <begin position="371"/>
        <end position="381"/>
    </location>
</feature>
<protein>
    <submittedName>
        <fullName evidence="2">Uncharacterized protein</fullName>
    </submittedName>
</protein>
<comment type="caution">
    <text evidence="2">The sequence shown here is derived from an EMBL/GenBank/DDBJ whole genome shotgun (WGS) entry which is preliminary data.</text>
</comment>
<feature type="compositionally biased region" description="Low complexity" evidence="1">
    <location>
        <begin position="331"/>
        <end position="352"/>
    </location>
</feature>
<feature type="region of interest" description="Disordered" evidence="1">
    <location>
        <begin position="312"/>
        <end position="404"/>
    </location>
</feature>